<name>A0A562QT52_9BACI</name>
<dbReference type="OrthoDB" id="2988509at2"/>
<comment type="caution">
    <text evidence="1">The sequence shown here is derived from an EMBL/GenBank/DDBJ whole genome shotgun (WGS) entry which is preliminary data.</text>
</comment>
<dbReference type="Proteomes" id="UP000315711">
    <property type="component" value="Unassembled WGS sequence"/>
</dbReference>
<evidence type="ECO:0000313" key="2">
    <source>
        <dbReference type="Proteomes" id="UP000315711"/>
    </source>
</evidence>
<dbReference type="EMBL" id="VLKZ01000001">
    <property type="protein sequence ID" value="TWI59895.1"/>
    <property type="molecule type" value="Genomic_DNA"/>
</dbReference>
<sequence>MEEKIKQLVGNIDSQITITFDYDNYYNNVSLTKESWRVSFRFVLDEDDLDQTIMLLSEYINNLYEIEAIVEEDNVEIWFKNEELTIFHEEWQNEYNVTLEKHDFPVVYEIVKNFFTLKYIPVKACYREDYFEVLINHTQMVWGDGLSHISFTVEDENRSQDRIYYEIGPISKEFSTVIENEQSYRHLEVEDNFTTLKIYNINKVSNIPIENENIEEKQFYYARCILFDLSYKFSAEITFEELPEDDEDEGDYEHITEELNEIKAPYFKKEYDSDLIDYYHRALEMSDSEFKYLAYYQVLECIFDEVYLHETVQDVKQIMNSSWFSSHKDKDITEIIETVEKYNKGKNDREKLKLVLERYFKGEVHDQAFILANRDIIEILKNELKKINQDKDLKDLQNLSSILYDFRCQCTHSNRTYPFKTTFNNTNVELKQYINLIKKVSEKVILNYNLASR</sequence>
<protein>
    <submittedName>
        <fullName evidence="1">Uncharacterized protein</fullName>
    </submittedName>
</protein>
<gene>
    <name evidence="1" type="ORF">IQ10_00318</name>
</gene>
<keyword evidence="2" id="KW-1185">Reference proteome</keyword>
<organism evidence="1 2">
    <name type="scientific">Halalkalibacter nanhaiisediminis</name>
    <dbReference type="NCBI Taxonomy" id="688079"/>
    <lineage>
        <taxon>Bacteria</taxon>
        <taxon>Bacillati</taxon>
        <taxon>Bacillota</taxon>
        <taxon>Bacilli</taxon>
        <taxon>Bacillales</taxon>
        <taxon>Bacillaceae</taxon>
        <taxon>Halalkalibacter</taxon>
    </lineage>
</organism>
<reference evidence="1 2" key="1">
    <citation type="journal article" date="2015" name="Stand. Genomic Sci.">
        <title>Genomic Encyclopedia of Bacterial and Archaeal Type Strains, Phase III: the genomes of soil and plant-associated and newly described type strains.</title>
        <authorList>
            <person name="Whitman W.B."/>
            <person name="Woyke T."/>
            <person name="Klenk H.P."/>
            <person name="Zhou Y."/>
            <person name="Lilburn T.G."/>
            <person name="Beck B.J."/>
            <person name="De Vos P."/>
            <person name="Vandamme P."/>
            <person name="Eisen J.A."/>
            <person name="Garrity G."/>
            <person name="Hugenholtz P."/>
            <person name="Kyrpides N.C."/>
        </authorList>
    </citation>
    <scope>NUCLEOTIDE SEQUENCE [LARGE SCALE GENOMIC DNA]</scope>
    <source>
        <strain evidence="1 2">CGMCC 1.10116</strain>
    </source>
</reference>
<accession>A0A562QT52</accession>
<dbReference type="AlphaFoldDB" id="A0A562QT52"/>
<evidence type="ECO:0000313" key="1">
    <source>
        <dbReference type="EMBL" id="TWI59895.1"/>
    </source>
</evidence>
<proteinExistence type="predicted"/>
<dbReference type="RefSeq" id="WP_144448718.1">
    <property type="nucleotide sequence ID" value="NZ_VLKZ01000001.1"/>
</dbReference>